<reference evidence="2" key="1">
    <citation type="submission" date="2014-12" db="EMBL/GenBank/DDBJ databases">
        <title>Insight into the proteome of Arion vulgaris.</title>
        <authorList>
            <person name="Aradska J."/>
            <person name="Bulat T."/>
            <person name="Smidak R."/>
            <person name="Sarate P."/>
            <person name="Gangsoo J."/>
            <person name="Sialana F."/>
            <person name="Bilban M."/>
            <person name="Lubec G."/>
        </authorList>
    </citation>
    <scope>NUCLEOTIDE SEQUENCE</scope>
    <source>
        <tissue evidence="2">Skin</tissue>
    </source>
</reference>
<feature type="non-terminal residue" evidence="2">
    <location>
        <position position="1"/>
    </location>
</feature>
<evidence type="ECO:0000313" key="2">
    <source>
        <dbReference type="EMBL" id="CEK76696.1"/>
    </source>
</evidence>
<feature type="non-terminal residue" evidence="2">
    <location>
        <position position="457"/>
    </location>
</feature>
<protein>
    <submittedName>
        <fullName evidence="2">Uncharacterized protein</fullName>
    </submittedName>
</protein>
<feature type="region of interest" description="Disordered" evidence="1">
    <location>
        <begin position="358"/>
        <end position="377"/>
    </location>
</feature>
<evidence type="ECO:0000256" key="1">
    <source>
        <dbReference type="SAM" id="MobiDB-lite"/>
    </source>
</evidence>
<name>A0A0B7A9L7_9EUPU</name>
<proteinExistence type="predicted"/>
<organism evidence="2">
    <name type="scientific">Arion vulgaris</name>
    <dbReference type="NCBI Taxonomy" id="1028688"/>
    <lineage>
        <taxon>Eukaryota</taxon>
        <taxon>Metazoa</taxon>
        <taxon>Spiralia</taxon>
        <taxon>Lophotrochozoa</taxon>
        <taxon>Mollusca</taxon>
        <taxon>Gastropoda</taxon>
        <taxon>Heterobranchia</taxon>
        <taxon>Euthyneura</taxon>
        <taxon>Panpulmonata</taxon>
        <taxon>Eupulmonata</taxon>
        <taxon>Stylommatophora</taxon>
        <taxon>Helicina</taxon>
        <taxon>Arionoidea</taxon>
        <taxon>Arionidae</taxon>
        <taxon>Arion</taxon>
    </lineage>
</organism>
<dbReference type="EMBL" id="HACG01029831">
    <property type="protein sequence ID" value="CEK76696.1"/>
    <property type="molecule type" value="Transcribed_RNA"/>
</dbReference>
<accession>A0A0B7A9L7</accession>
<sequence>PNQTTQLKELFLKSVKDRSIEQNLTWLPTNLSMTSKDDAPLKLTESPNEFSILNHFRFVPCETSKELDDTALKTLQSLTTQTFMTQTISTPDLHLPLAETLDDKIQLIQLTDQNNVFQPQKVLSQSDLDSITGSQNSGLKSDLSVCRTLFDNHESHLLNNEKCLKENGNVNEDPLYEEINLICDQDVPQPGSRRIFEENLLPLVSYDADSDSFRKVEELYSTNILHSPKVLFSCDVPSTVVTNSKKCIDFGDLFEAEFFKSKIGDAVGPEAIGKYMSNLAILSNLTTSGKEDQEEDILLDNTKHQEENLNKHDAPSNDIEILSRGDSLLQQTNEIKVTEDNADLQSIHNYCVIKTDEESSQVKKEQSKKRSHKNPDTTVEESIKKCFVDRDNCTKSRRQLNLSYFENTKPAHTTKIEEHAGLISLNSNIDLSSLLLDSTVHQQNILEREEHPKRKLP</sequence>
<dbReference type="AlphaFoldDB" id="A0A0B7A9L7"/>
<gene>
    <name evidence="2" type="primary">ORF101111</name>
</gene>